<feature type="signal peptide" evidence="1">
    <location>
        <begin position="1"/>
        <end position="23"/>
    </location>
</feature>
<evidence type="ECO:0000313" key="3">
    <source>
        <dbReference type="RefSeq" id="XP_055870883.1"/>
    </source>
</evidence>
<reference evidence="3" key="1">
    <citation type="submission" date="2025-08" db="UniProtKB">
        <authorList>
            <consortium name="RefSeq"/>
        </authorList>
    </citation>
    <scope>IDENTIFICATION</scope>
</reference>
<protein>
    <submittedName>
        <fullName evidence="3">Uncharacterized protein LOC106067461</fullName>
    </submittedName>
</protein>
<sequence length="408" mass="44290">MDLLLTSVAMVLLVFIQLPQVTARCSNGRCGSPDTFCPTDSSSYCSLCSDPRLCTFSEEKSHVDLLGTFTFSHFLYEDQSSPSKNTTVVVVAQTARKNGRIFISGLQLKIAMNCDISLNINLKLESSSKRGLEMLANFSNNVLYFNNTNSQERVLLQPIESCCNISLIVSPESYFIIDIECFQIQIGLRPVETGLAPCIYVEVRDPSGLSFPTWEELPSQLCLTPGFSITELRNLTGINSSTYALNFLALSGQLPSGVTLKPLNFDQLGLLVKECPDEFREANMRYLSVLRDHLLVSCLSGNDDEEGLVSLASTLTEIVCKGNQSECPVVKGILDNKCGSVRTSVLHDFYTKFCSNISFNVTSATQAVLAQAALAQAAVDQTAATQAAIAGEILAHVAVSQALVSEAV</sequence>
<dbReference type="OrthoDB" id="10295978at2759"/>
<dbReference type="GeneID" id="106067461"/>
<organism evidence="2 3">
    <name type="scientific">Biomphalaria glabrata</name>
    <name type="common">Bloodfluke planorb</name>
    <name type="synonym">Freshwater snail</name>
    <dbReference type="NCBI Taxonomy" id="6526"/>
    <lineage>
        <taxon>Eukaryota</taxon>
        <taxon>Metazoa</taxon>
        <taxon>Spiralia</taxon>
        <taxon>Lophotrochozoa</taxon>
        <taxon>Mollusca</taxon>
        <taxon>Gastropoda</taxon>
        <taxon>Heterobranchia</taxon>
        <taxon>Euthyneura</taxon>
        <taxon>Panpulmonata</taxon>
        <taxon>Hygrophila</taxon>
        <taxon>Lymnaeoidea</taxon>
        <taxon>Planorbidae</taxon>
        <taxon>Biomphalaria</taxon>
    </lineage>
</organism>
<dbReference type="RefSeq" id="XP_055870883.1">
    <property type="nucleotide sequence ID" value="XM_056014908.1"/>
</dbReference>
<evidence type="ECO:0000256" key="1">
    <source>
        <dbReference type="SAM" id="SignalP"/>
    </source>
</evidence>
<feature type="chain" id="PRO_5040737647" evidence="1">
    <location>
        <begin position="24"/>
        <end position="408"/>
    </location>
</feature>
<dbReference type="Proteomes" id="UP001165740">
    <property type="component" value="Chromosome 17"/>
</dbReference>
<keyword evidence="1" id="KW-0732">Signal</keyword>
<dbReference type="AlphaFoldDB" id="A0A9W2Z7K2"/>
<accession>A0A9W2Z7K2</accession>
<gene>
    <name evidence="3" type="primary">LOC106067461</name>
</gene>
<keyword evidence="2" id="KW-1185">Reference proteome</keyword>
<dbReference type="OMA" id="EFREANM"/>
<proteinExistence type="predicted"/>
<name>A0A9W2Z7K2_BIOGL</name>
<evidence type="ECO:0000313" key="2">
    <source>
        <dbReference type="Proteomes" id="UP001165740"/>
    </source>
</evidence>